<keyword evidence="21" id="KW-0804">Transcription</keyword>
<dbReference type="InterPro" id="IPR034072">
    <property type="entry name" value="R3H_Smubp-2"/>
</dbReference>
<evidence type="ECO:0000256" key="3">
    <source>
        <dbReference type="ARBA" id="ARBA00004496"/>
    </source>
</evidence>
<evidence type="ECO:0000313" key="35">
    <source>
        <dbReference type="EMBL" id="KAK6317688.1"/>
    </source>
</evidence>
<dbReference type="FunFam" id="3.40.50.300:FF:001171">
    <property type="entry name" value="DNA-binding protein SMUBP-2"/>
    <property type="match status" value="1"/>
</dbReference>
<dbReference type="PROSITE" id="PS51039">
    <property type="entry name" value="ZF_AN1"/>
    <property type="match status" value="1"/>
</dbReference>
<dbReference type="GO" id="GO:0003724">
    <property type="term" value="F:RNA helicase activity"/>
    <property type="evidence" value="ECO:0007669"/>
    <property type="project" value="UniProtKB-EC"/>
</dbReference>
<dbReference type="InterPro" id="IPR041679">
    <property type="entry name" value="DNA2/NAM7-like_C"/>
</dbReference>
<dbReference type="SMART" id="SM00154">
    <property type="entry name" value="ZnF_AN1"/>
    <property type="match status" value="1"/>
</dbReference>
<evidence type="ECO:0000259" key="34">
    <source>
        <dbReference type="PROSITE" id="PS51061"/>
    </source>
</evidence>
<comment type="caution">
    <text evidence="35">The sequence shown here is derived from an EMBL/GenBank/DDBJ whole genome shotgun (WGS) entry which is preliminary data.</text>
</comment>
<dbReference type="InterPro" id="IPR000058">
    <property type="entry name" value="Znf_AN1"/>
</dbReference>
<dbReference type="AlphaFoldDB" id="A0AAN8R0C0"/>
<dbReference type="InterPro" id="IPR004483">
    <property type="entry name" value="SMUBP-2/Hcs1-like"/>
</dbReference>
<dbReference type="InterPro" id="IPR003593">
    <property type="entry name" value="AAA+_ATPase"/>
</dbReference>
<dbReference type="EC" id="3.6.4.13" evidence="6"/>
<dbReference type="InterPro" id="IPR035896">
    <property type="entry name" value="AN1-like_Znf"/>
</dbReference>
<dbReference type="SUPFAM" id="SSF52540">
    <property type="entry name" value="P-loop containing nucleoside triphosphate hydrolases"/>
    <property type="match status" value="1"/>
</dbReference>
<evidence type="ECO:0000256" key="16">
    <source>
        <dbReference type="ARBA" id="ARBA00022884"/>
    </source>
</evidence>
<dbReference type="FunFam" id="2.40.30.270:FF:000001">
    <property type="entry name" value="Immunoglobulin mu DNA-binding protein 2"/>
    <property type="match status" value="1"/>
</dbReference>
<dbReference type="GO" id="GO:0043139">
    <property type="term" value="F:5'-3' DNA helicase activity"/>
    <property type="evidence" value="ECO:0007669"/>
    <property type="project" value="TreeGrafter"/>
</dbReference>
<keyword evidence="17" id="KW-0007">Acetylation</keyword>
<dbReference type="InterPro" id="IPR041677">
    <property type="entry name" value="DNA2/NAM7_AAA_11"/>
</dbReference>
<evidence type="ECO:0000256" key="25">
    <source>
        <dbReference type="ARBA" id="ARBA00048432"/>
    </source>
</evidence>
<feature type="compositionally biased region" description="Basic and acidic residues" evidence="32">
    <location>
        <begin position="971"/>
        <end position="1010"/>
    </location>
</feature>
<evidence type="ECO:0000256" key="7">
    <source>
        <dbReference type="ARBA" id="ARBA00022490"/>
    </source>
</evidence>
<dbReference type="PROSITE" id="PS51061">
    <property type="entry name" value="R3H"/>
    <property type="match status" value="1"/>
</dbReference>
<evidence type="ECO:0000256" key="23">
    <source>
        <dbReference type="ARBA" id="ARBA00023273"/>
    </source>
</evidence>
<dbReference type="Pfam" id="PF21138">
    <property type="entry name" value="SMUBP-2_HCS1_1B"/>
    <property type="match status" value="1"/>
</dbReference>
<dbReference type="CDD" id="cd02641">
    <property type="entry name" value="R3H_Smubp-2_like"/>
    <property type="match status" value="1"/>
</dbReference>
<dbReference type="PANTHER" id="PTHR43788">
    <property type="entry name" value="DNA2/NAM7 HELICASE FAMILY MEMBER"/>
    <property type="match status" value="1"/>
</dbReference>
<evidence type="ECO:0000256" key="21">
    <source>
        <dbReference type="ARBA" id="ARBA00023163"/>
    </source>
</evidence>
<dbReference type="GO" id="GO:0030424">
    <property type="term" value="C:axon"/>
    <property type="evidence" value="ECO:0007669"/>
    <property type="project" value="UniProtKB-SubCell"/>
</dbReference>
<evidence type="ECO:0000256" key="10">
    <source>
        <dbReference type="ARBA" id="ARBA00022741"/>
    </source>
</evidence>
<keyword evidence="16" id="KW-0694">RNA-binding</keyword>
<evidence type="ECO:0000256" key="14">
    <source>
        <dbReference type="ARBA" id="ARBA00022833"/>
    </source>
</evidence>
<reference evidence="35 36" key="1">
    <citation type="submission" date="2021-04" db="EMBL/GenBank/DDBJ databases">
        <authorList>
            <person name="De Guttry C."/>
            <person name="Zahm M."/>
            <person name="Klopp C."/>
            <person name="Cabau C."/>
            <person name="Louis A."/>
            <person name="Berthelot C."/>
            <person name="Parey E."/>
            <person name="Roest Crollius H."/>
            <person name="Montfort J."/>
            <person name="Robinson-Rechavi M."/>
            <person name="Bucao C."/>
            <person name="Bouchez O."/>
            <person name="Gislard M."/>
            <person name="Lluch J."/>
            <person name="Milhes M."/>
            <person name="Lampietro C."/>
            <person name="Lopez Roques C."/>
            <person name="Donnadieu C."/>
            <person name="Braasch I."/>
            <person name="Desvignes T."/>
            <person name="Postlethwait J."/>
            <person name="Bobe J."/>
            <person name="Wedekind C."/>
            <person name="Guiguen Y."/>
        </authorList>
    </citation>
    <scope>NUCLEOTIDE SEQUENCE [LARGE SCALE GENOMIC DNA]</scope>
    <source>
        <strain evidence="35">Cs_M1</strain>
        <tissue evidence="35">Blood</tissue>
    </source>
</reference>
<organism evidence="35 36">
    <name type="scientific">Coregonus suidteri</name>
    <dbReference type="NCBI Taxonomy" id="861788"/>
    <lineage>
        <taxon>Eukaryota</taxon>
        <taxon>Metazoa</taxon>
        <taxon>Chordata</taxon>
        <taxon>Craniata</taxon>
        <taxon>Vertebrata</taxon>
        <taxon>Euteleostomi</taxon>
        <taxon>Actinopterygii</taxon>
        <taxon>Neopterygii</taxon>
        <taxon>Teleostei</taxon>
        <taxon>Protacanthopterygii</taxon>
        <taxon>Salmoniformes</taxon>
        <taxon>Salmonidae</taxon>
        <taxon>Coregoninae</taxon>
        <taxon>Coregonus</taxon>
    </lineage>
</organism>
<dbReference type="GO" id="GO:0005634">
    <property type="term" value="C:nucleus"/>
    <property type="evidence" value="ECO:0007669"/>
    <property type="project" value="UniProtKB-SubCell"/>
</dbReference>
<dbReference type="SUPFAM" id="SSF82708">
    <property type="entry name" value="R3H domain"/>
    <property type="match status" value="1"/>
</dbReference>
<dbReference type="PANTHER" id="PTHR43788:SF8">
    <property type="entry name" value="DNA-BINDING PROTEIN SMUBP-2"/>
    <property type="match status" value="1"/>
</dbReference>
<evidence type="ECO:0000256" key="28">
    <source>
        <dbReference type="ARBA" id="ARBA00065318"/>
    </source>
</evidence>
<dbReference type="GO" id="GO:0005737">
    <property type="term" value="C:cytoplasm"/>
    <property type="evidence" value="ECO:0007669"/>
    <property type="project" value="UniProtKB-SubCell"/>
</dbReference>
<evidence type="ECO:0000313" key="36">
    <source>
        <dbReference type="Proteomes" id="UP001356427"/>
    </source>
</evidence>
<evidence type="ECO:0000256" key="9">
    <source>
        <dbReference type="ARBA" id="ARBA00022723"/>
    </source>
</evidence>
<comment type="subunit">
    <text evidence="28">Homooligomer. Interacts with RUVBL1. Interacts with RUVBL2. Interacts with GTF3C1. Interacts with ABT1. Interacts with ribosomes.</text>
</comment>
<evidence type="ECO:0000256" key="13">
    <source>
        <dbReference type="ARBA" id="ARBA00022806"/>
    </source>
</evidence>
<dbReference type="InterPro" id="IPR014001">
    <property type="entry name" value="Helicase_ATP-bd"/>
</dbReference>
<feature type="compositionally biased region" description="Low complexity" evidence="32">
    <location>
        <begin position="658"/>
        <end position="680"/>
    </location>
</feature>
<evidence type="ECO:0000256" key="11">
    <source>
        <dbReference type="ARBA" id="ARBA00022771"/>
    </source>
</evidence>
<dbReference type="FunFam" id="3.40.50.300:FF:001146">
    <property type="entry name" value="DNA-binding protein SMUBP-2 isoform X1"/>
    <property type="match status" value="1"/>
</dbReference>
<evidence type="ECO:0000256" key="4">
    <source>
        <dbReference type="ARBA" id="ARBA00007913"/>
    </source>
</evidence>
<comment type="similarity">
    <text evidence="4">Belongs to the DNA2/NAM7 helicase family.</text>
</comment>
<keyword evidence="9" id="KW-0479">Metal-binding</keyword>
<proteinExistence type="inferred from homology"/>
<evidence type="ECO:0000256" key="19">
    <source>
        <dbReference type="ARBA" id="ARBA00023125"/>
    </source>
</evidence>
<keyword evidence="12" id="KW-0378">Hydrolase</keyword>
<dbReference type="NCBIfam" id="TIGR00376">
    <property type="entry name" value="IGHMBP2 family helicase"/>
    <property type="match status" value="1"/>
</dbReference>
<dbReference type="EMBL" id="JAGTTL010000009">
    <property type="protein sequence ID" value="KAK6317688.1"/>
    <property type="molecule type" value="Genomic_DNA"/>
</dbReference>
<dbReference type="GO" id="GO:0000049">
    <property type="term" value="F:tRNA binding"/>
    <property type="evidence" value="ECO:0007669"/>
    <property type="project" value="UniProtKB-KW"/>
</dbReference>
<dbReference type="FunFam" id="4.10.1110.10:FF:000002">
    <property type="entry name" value="Immunoglobulin mu DNA-binding protein 2"/>
    <property type="match status" value="1"/>
</dbReference>
<keyword evidence="23" id="KW-0966">Cell projection</keyword>
<sequence>MEVESFVSKTLELLQEEREAEIEETRLWQENVSLKDLQSKGVCLLKLRIGSQSTGLYGRSLILLEPRKHMGVSVLPSNNFGPGDIVGVYDLDGCKPSSQLATGVVTRSSQSAITVACEDSPDGLNLDTDALYNLMKLANDVTYKRMKKALNTLNGYSSGPASDLISVLFGYSEPGSLSQPNDLSFLNTGLDESQREAVSFALSQREVAVIHGPPGTGKTTTVVEIILQVVKRGQKVLCCAGSNVAVDNLVERLVKAKAKVLRLGHPARLLESIQKHSLDAVLAHSDNSNIIADIRKDIDKAFMGMKKIRDKGDRVNLKREVGELRKELRTREAAAITEVLKRADVVLATNTGANDGGPLKNLPVDHFDWVVIDECAQALESSCWIALLRGRRCVLAGDYKQLPPTIKSQTAASKGLSVSLMERLIQKYGDSVVRMLTVQYRMNSNIMTWASEQMYQGKLTAHSSVEKHLLKDLPGVASVDETSTPLLLIDTAGCGLSEMEVTDEQSKGNQGEVDIVELHIKALTEAGVKPKDIAVIAPYNLQVDLLRQRLSARHPDLEIKSVDGFQGREKEAVVLTLVRSNRKGEIGFLAEDRRINVAVTRARRHLALVCDTQTVQTHAFLKSLVDHMTQHGDVRTAFEYLQDIVPQNYTRDHRDTKTNNTKATASSSSSNKQKGQAGSKVEPGHKRTSGGNKSQGGDPQTQTQTRTGSGPSAQSGARRSTPTEEEQRQTQMKYLEIKDQVEWFLRDPDQTELRFPSTLNSHDRLLVHQVAEELGLNHESQGEGKDRCITVSRLPAGPNEAGEGEGQQSLQPAAVLEGEKSVTEPPAGPSSAPVDLKTLHLERMRREQEKREEKHLEASAVRSAGQTPSAKKTKAKGKTKKTKAGACEIAAAATADDDFDTLIDAVLKAERVCSFVKCKTSVVHLGQLCLFCNRQYCLGHHIPEVHGCGDQAKANARMRISKEGVLYAGSGHKDRSVDPNKKAYLHRKLDSKLKGMEKQRKTKPKEKENN</sequence>
<dbReference type="FunFam" id="3.30.1370.50:FF:000002">
    <property type="entry name" value="Immunoglobulin mu DNA-binding protein 2"/>
    <property type="match status" value="1"/>
</dbReference>
<evidence type="ECO:0000256" key="22">
    <source>
        <dbReference type="ARBA" id="ARBA00023242"/>
    </source>
</evidence>
<evidence type="ECO:0000256" key="2">
    <source>
        <dbReference type="ARBA" id="ARBA00004489"/>
    </source>
</evidence>
<dbReference type="Gene3D" id="4.10.1110.10">
    <property type="entry name" value="AN1-like Zinc finger"/>
    <property type="match status" value="1"/>
</dbReference>
<dbReference type="Pfam" id="PF01428">
    <property type="entry name" value="zf-AN1"/>
    <property type="match status" value="1"/>
</dbReference>
<evidence type="ECO:0000256" key="32">
    <source>
        <dbReference type="SAM" id="MobiDB-lite"/>
    </source>
</evidence>
<dbReference type="SMART" id="SM00393">
    <property type="entry name" value="R3H"/>
    <property type="match status" value="1"/>
</dbReference>
<evidence type="ECO:0000256" key="1">
    <source>
        <dbReference type="ARBA" id="ARBA00004123"/>
    </source>
</evidence>
<gene>
    <name evidence="35" type="ORF">J4Q44_G00109790</name>
</gene>
<dbReference type="SMART" id="SM00382">
    <property type="entry name" value="AAA"/>
    <property type="match status" value="1"/>
</dbReference>
<keyword evidence="8" id="KW-0820">tRNA-binding</keyword>
<feature type="region of interest" description="Disordered" evidence="32">
    <location>
        <begin position="845"/>
        <end position="879"/>
    </location>
</feature>
<evidence type="ECO:0000256" key="15">
    <source>
        <dbReference type="ARBA" id="ARBA00022840"/>
    </source>
</evidence>
<dbReference type="Gene3D" id="3.40.50.300">
    <property type="entry name" value="P-loop containing nucleotide triphosphate hydrolases"/>
    <property type="match status" value="2"/>
</dbReference>
<dbReference type="GO" id="GO:0003677">
    <property type="term" value="F:DNA binding"/>
    <property type="evidence" value="ECO:0007669"/>
    <property type="project" value="UniProtKB-KW"/>
</dbReference>
<evidence type="ECO:0000256" key="12">
    <source>
        <dbReference type="ARBA" id="ARBA00022801"/>
    </source>
</evidence>
<dbReference type="SMART" id="SM00487">
    <property type="entry name" value="DEXDc"/>
    <property type="match status" value="1"/>
</dbReference>
<evidence type="ECO:0000256" key="26">
    <source>
        <dbReference type="ARBA" id="ARBA00049390"/>
    </source>
</evidence>
<evidence type="ECO:0000259" key="33">
    <source>
        <dbReference type="PROSITE" id="PS51039"/>
    </source>
</evidence>
<dbReference type="Pfam" id="PF13086">
    <property type="entry name" value="AAA_11"/>
    <property type="match status" value="1"/>
</dbReference>
<evidence type="ECO:0000256" key="27">
    <source>
        <dbReference type="ARBA" id="ARBA00060343"/>
    </source>
</evidence>
<keyword evidence="24" id="KW-0687">Ribonucleoprotein</keyword>
<dbReference type="Pfam" id="PF01424">
    <property type="entry name" value="R3H"/>
    <property type="match status" value="1"/>
</dbReference>
<feature type="domain" description="AN1-type" evidence="33">
    <location>
        <begin position="907"/>
        <end position="956"/>
    </location>
</feature>
<name>A0AAN8R0C0_9TELE</name>
<evidence type="ECO:0000256" key="6">
    <source>
        <dbReference type="ARBA" id="ARBA00012552"/>
    </source>
</evidence>
<feature type="region of interest" description="Disordered" evidence="32">
    <location>
        <begin position="649"/>
        <end position="730"/>
    </location>
</feature>
<evidence type="ECO:0000256" key="8">
    <source>
        <dbReference type="ARBA" id="ARBA00022555"/>
    </source>
</evidence>
<dbReference type="Pfam" id="PF13087">
    <property type="entry name" value="AAA_12"/>
    <property type="match status" value="1"/>
</dbReference>
<dbReference type="EC" id="3.6.4.12" evidence="5"/>
<keyword evidence="14" id="KW-0862">Zinc</keyword>
<keyword evidence="10" id="KW-0547">Nucleotide-binding</keyword>
<keyword evidence="20" id="KW-0010">Activator</keyword>
<keyword evidence="18" id="KW-0805">Transcription regulation</keyword>
<feature type="domain" description="R3H" evidence="34">
    <location>
        <begin position="731"/>
        <end position="795"/>
    </location>
</feature>
<dbReference type="GO" id="GO:0016787">
    <property type="term" value="F:hydrolase activity"/>
    <property type="evidence" value="ECO:0007669"/>
    <property type="project" value="UniProtKB-KW"/>
</dbReference>
<dbReference type="InterPro" id="IPR001374">
    <property type="entry name" value="R3H_dom"/>
</dbReference>
<feature type="region of interest" description="Disordered" evidence="32">
    <location>
        <begin position="969"/>
        <end position="1010"/>
    </location>
</feature>
<dbReference type="InterPro" id="IPR036867">
    <property type="entry name" value="R3H_dom_sf"/>
</dbReference>
<keyword evidence="36" id="KW-1185">Reference proteome</keyword>
<dbReference type="GO" id="GO:1990904">
    <property type="term" value="C:ribonucleoprotein complex"/>
    <property type="evidence" value="ECO:0007669"/>
    <property type="project" value="UniProtKB-KW"/>
</dbReference>
<comment type="catalytic activity">
    <reaction evidence="25">
        <text>ATP + H2O = ADP + phosphate + H(+)</text>
        <dbReference type="Rhea" id="RHEA:13065"/>
        <dbReference type="ChEBI" id="CHEBI:15377"/>
        <dbReference type="ChEBI" id="CHEBI:15378"/>
        <dbReference type="ChEBI" id="CHEBI:30616"/>
        <dbReference type="ChEBI" id="CHEBI:43474"/>
        <dbReference type="ChEBI" id="CHEBI:456216"/>
        <dbReference type="EC" id="3.6.4.12"/>
    </reaction>
    <physiologicalReaction direction="left-to-right" evidence="25">
        <dbReference type="Rhea" id="RHEA:13066"/>
    </physiologicalReaction>
</comment>
<evidence type="ECO:0000256" key="29">
    <source>
        <dbReference type="ARBA" id="ARBA00074890"/>
    </source>
</evidence>
<keyword evidence="13" id="KW-0347">Helicase</keyword>
<dbReference type="InterPro" id="IPR048761">
    <property type="entry name" value="SMUBP-2_HCS1_1B"/>
</dbReference>
<evidence type="ECO:0000256" key="24">
    <source>
        <dbReference type="ARBA" id="ARBA00023274"/>
    </source>
</evidence>
<dbReference type="InterPro" id="IPR027417">
    <property type="entry name" value="P-loop_NTPase"/>
</dbReference>
<comment type="catalytic activity">
    <reaction evidence="26">
        <text>ATP + H2O = ADP + phosphate + H(+)</text>
        <dbReference type="Rhea" id="RHEA:13065"/>
        <dbReference type="ChEBI" id="CHEBI:15377"/>
        <dbReference type="ChEBI" id="CHEBI:15378"/>
        <dbReference type="ChEBI" id="CHEBI:30616"/>
        <dbReference type="ChEBI" id="CHEBI:43474"/>
        <dbReference type="ChEBI" id="CHEBI:456216"/>
        <dbReference type="EC" id="3.6.4.13"/>
    </reaction>
    <physiologicalReaction direction="left-to-right" evidence="26">
        <dbReference type="Rhea" id="RHEA:13066"/>
    </physiologicalReaction>
</comment>
<keyword evidence="19" id="KW-0238">DNA-binding</keyword>
<feature type="compositionally biased region" description="Basic and acidic residues" evidence="32">
    <location>
        <begin position="845"/>
        <end position="857"/>
    </location>
</feature>
<dbReference type="Proteomes" id="UP001356427">
    <property type="component" value="Unassembled WGS sequence"/>
</dbReference>
<dbReference type="InterPro" id="IPR050534">
    <property type="entry name" value="Coronavir_polyprotein_1ab"/>
</dbReference>
<feature type="compositionally biased region" description="Polar residues" evidence="32">
    <location>
        <begin position="689"/>
        <end position="720"/>
    </location>
</feature>
<dbReference type="InterPro" id="IPR047187">
    <property type="entry name" value="SF1_C_Upf1"/>
</dbReference>
<dbReference type="Gene3D" id="2.40.30.270">
    <property type="match status" value="1"/>
</dbReference>
<dbReference type="SUPFAM" id="SSF118310">
    <property type="entry name" value="AN1-like Zinc finger"/>
    <property type="match status" value="1"/>
</dbReference>
<keyword evidence="15" id="KW-0067">ATP-binding</keyword>
<dbReference type="GO" id="GO:0005524">
    <property type="term" value="F:ATP binding"/>
    <property type="evidence" value="ECO:0007669"/>
    <property type="project" value="UniProtKB-KW"/>
</dbReference>
<keyword evidence="11 31" id="KW-0863">Zinc-finger</keyword>
<evidence type="ECO:0000256" key="30">
    <source>
        <dbReference type="ARBA" id="ARBA00082678"/>
    </source>
</evidence>
<evidence type="ECO:0000256" key="17">
    <source>
        <dbReference type="ARBA" id="ARBA00022990"/>
    </source>
</evidence>
<dbReference type="Gene3D" id="3.30.1370.50">
    <property type="entry name" value="R3H-like domain"/>
    <property type="match status" value="1"/>
</dbReference>
<comment type="function">
    <text evidence="27">5' to 3' helicase that unwinds RNA and DNA duplexes in an ATP-dependent reaction. Specific to 5'-phosphorylated single-stranded guanine-rich sequences. May play a role in RNA metabolism, ribosome biogenesis or initiation of translation. May play a role in regulation of transcription. Interacts with tRNA-Tyr.</text>
</comment>
<keyword evidence="7" id="KW-0963">Cytoplasm</keyword>
<evidence type="ECO:0000256" key="18">
    <source>
        <dbReference type="ARBA" id="ARBA00023015"/>
    </source>
</evidence>
<evidence type="ECO:0000256" key="20">
    <source>
        <dbReference type="ARBA" id="ARBA00023159"/>
    </source>
</evidence>
<dbReference type="GO" id="GO:0008270">
    <property type="term" value="F:zinc ion binding"/>
    <property type="evidence" value="ECO:0007669"/>
    <property type="project" value="UniProtKB-KW"/>
</dbReference>
<accession>A0AAN8R0C0</accession>
<evidence type="ECO:0000256" key="31">
    <source>
        <dbReference type="PROSITE-ProRule" id="PRU00449"/>
    </source>
</evidence>
<keyword evidence="22" id="KW-0539">Nucleus</keyword>
<dbReference type="CDD" id="cd18044">
    <property type="entry name" value="DEXXQc_SMUBP2"/>
    <property type="match status" value="1"/>
</dbReference>
<protein>
    <recommendedName>
        <fullName evidence="29">DNA-binding protein SMUBP-2</fullName>
        <ecNumber evidence="5">3.6.4.12</ecNumber>
        <ecNumber evidence="6">3.6.4.13</ecNumber>
    </recommendedName>
    <alternativeName>
        <fullName evidence="30">ATP-dependent helicase IGHMBP2</fullName>
    </alternativeName>
</protein>
<dbReference type="CDD" id="cd18808">
    <property type="entry name" value="SF1_C_Upf1"/>
    <property type="match status" value="1"/>
</dbReference>
<comment type="subcellular location">
    <subcellularLocation>
        <location evidence="2">Cell projection</location>
        <location evidence="2">Axon</location>
    </subcellularLocation>
    <subcellularLocation>
        <location evidence="3">Cytoplasm</location>
    </subcellularLocation>
    <subcellularLocation>
        <location evidence="1">Nucleus</location>
    </subcellularLocation>
</comment>
<evidence type="ECO:0000256" key="5">
    <source>
        <dbReference type="ARBA" id="ARBA00012551"/>
    </source>
</evidence>